<dbReference type="PANTHER" id="PTHR11669:SF0">
    <property type="entry name" value="PROTEIN STICHEL-LIKE 2"/>
    <property type="match status" value="1"/>
</dbReference>
<feature type="domain" description="AAA+ ATPase" evidence="1">
    <location>
        <begin position="7"/>
        <end position="126"/>
    </location>
</feature>
<dbReference type="CDD" id="cd00009">
    <property type="entry name" value="AAA"/>
    <property type="match status" value="1"/>
</dbReference>
<name>A0A6M3IKF0_9ZZZZ</name>
<dbReference type="InterPro" id="IPR027417">
    <property type="entry name" value="P-loop_NTPase"/>
</dbReference>
<accession>A0A6M3IKF0</accession>
<organism evidence="2">
    <name type="scientific">viral metagenome</name>
    <dbReference type="NCBI Taxonomy" id="1070528"/>
    <lineage>
        <taxon>unclassified sequences</taxon>
        <taxon>metagenomes</taxon>
        <taxon>organismal metagenomes</taxon>
    </lineage>
</organism>
<dbReference type="SUPFAM" id="SSF52540">
    <property type="entry name" value="P-loop containing nucleoside triphosphate hydrolases"/>
    <property type="match status" value="1"/>
</dbReference>
<dbReference type="Pfam" id="PF00004">
    <property type="entry name" value="AAA"/>
    <property type="match status" value="1"/>
</dbReference>
<dbReference type="InterPro" id="IPR003959">
    <property type="entry name" value="ATPase_AAA_core"/>
</dbReference>
<dbReference type="GO" id="GO:0005524">
    <property type="term" value="F:ATP binding"/>
    <property type="evidence" value="ECO:0007669"/>
    <property type="project" value="InterPro"/>
</dbReference>
<protein>
    <submittedName>
        <fullName evidence="2">Putative DNA polymerase</fullName>
    </submittedName>
</protein>
<evidence type="ECO:0000259" key="1">
    <source>
        <dbReference type="SMART" id="SM00382"/>
    </source>
</evidence>
<dbReference type="SMART" id="SM00382">
    <property type="entry name" value="AAA"/>
    <property type="match status" value="1"/>
</dbReference>
<reference evidence="2" key="1">
    <citation type="submission" date="2020-03" db="EMBL/GenBank/DDBJ databases">
        <title>The deep terrestrial virosphere.</title>
        <authorList>
            <person name="Holmfeldt K."/>
            <person name="Nilsson E."/>
            <person name="Simone D."/>
            <person name="Lopez-Fernandez M."/>
            <person name="Wu X."/>
            <person name="de Brujin I."/>
            <person name="Lundin D."/>
            <person name="Andersson A."/>
            <person name="Bertilsson S."/>
            <person name="Dopson M."/>
        </authorList>
    </citation>
    <scope>NUCLEOTIDE SEQUENCE</scope>
    <source>
        <strain evidence="2">MM415B01557</strain>
    </source>
</reference>
<dbReference type="InterPro" id="IPR003593">
    <property type="entry name" value="AAA+_ATPase"/>
</dbReference>
<dbReference type="GO" id="GO:0016887">
    <property type="term" value="F:ATP hydrolysis activity"/>
    <property type="evidence" value="ECO:0007669"/>
    <property type="project" value="InterPro"/>
</dbReference>
<dbReference type="GO" id="GO:0006261">
    <property type="term" value="P:DNA-templated DNA replication"/>
    <property type="evidence" value="ECO:0007669"/>
    <property type="project" value="TreeGrafter"/>
</dbReference>
<dbReference type="Gene3D" id="3.40.50.300">
    <property type="entry name" value="P-loop containing nucleotide triphosphate hydrolases"/>
    <property type="match status" value="1"/>
</dbReference>
<proteinExistence type="predicted"/>
<dbReference type="InterPro" id="IPR050238">
    <property type="entry name" value="DNA_Rep/Repair_Clamp_Loader"/>
</dbReference>
<dbReference type="EMBL" id="MT141293">
    <property type="protein sequence ID" value="QJA57815.1"/>
    <property type="molecule type" value="Genomic_DNA"/>
</dbReference>
<gene>
    <name evidence="2" type="ORF">MM415B01557_0011</name>
</gene>
<dbReference type="PANTHER" id="PTHR11669">
    <property type="entry name" value="REPLICATION FACTOR C / DNA POLYMERASE III GAMMA-TAU SUBUNIT"/>
    <property type="match status" value="1"/>
</dbReference>
<dbReference type="AlphaFoldDB" id="A0A6M3IKF0"/>
<evidence type="ECO:0000313" key="2">
    <source>
        <dbReference type="EMBL" id="QJA57815.1"/>
    </source>
</evidence>
<sequence>MIADGSLPHQLIITGISGIGKSTIAKIIAQELQAPFILFNVADLTGIDNVREYIIQEYKKNPIGHSSKVFILDEIHKFSQPAQECLLTPLEENSNTYFIACTTEPEKIKSTLRKRFTEIRLLPPSSIDRMQLLNQLPYIVHQDVKDYIVEITIDLRTVKNLANLCNGISLEEAKILCVSYHESKQAIDIIKSLLTISNIDNYLELLKQYGNSDGNWSSFLHTLINYYSVVLMNKRSEIAKSLKAYKTLSELTKPIQIGCEKARVYYLSYLIFLTLKGG</sequence>